<dbReference type="EMBL" id="CP031222">
    <property type="protein sequence ID" value="AXI02115.1"/>
    <property type="molecule type" value="Genomic_DNA"/>
</dbReference>
<proteinExistence type="predicted"/>
<organism evidence="2 3">
    <name type="scientific">Aquirhabdus parva</name>
    <dbReference type="NCBI Taxonomy" id="2283318"/>
    <lineage>
        <taxon>Bacteria</taxon>
        <taxon>Pseudomonadati</taxon>
        <taxon>Pseudomonadota</taxon>
        <taxon>Gammaproteobacteria</taxon>
        <taxon>Moraxellales</taxon>
        <taxon>Moraxellaceae</taxon>
        <taxon>Aquirhabdus</taxon>
    </lineage>
</organism>
<keyword evidence="1" id="KW-0812">Transmembrane</keyword>
<gene>
    <name evidence="2" type="ORF">HYN46_04125</name>
</gene>
<keyword evidence="1" id="KW-1133">Transmembrane helix</keyword>
<dbReference type="InterPro" id="IPR046703">
    <property type="entry name" value="DUF6776"/>
</dbReference>
<name>A0A345P4A6_9GAMM</name>
<evidence type="ECO:0000256" key="1">
    <source>
        <dbReference type="SAM" id="Phobius"/>
    </source>
</evidence>
<keyword evidence="3" id="KW-1185">Reference proteome</keyword>
<evidence type="ECO:0000313" key="3">
    <source>
        <dbReference type="Proteomes" id="UP000253940"/>
    </source>
</evidence>
<reference evidence="2 3" key="1">
    <citation type="submission" date="2018-07" db="EMBL/GenBank/DDBJ databases">
        <title>Genome sequencing of Moraxellaceae gen. HYN0046.</title>
        <authorList>
            <person name="Kim M."/>
            <person name="Yi H."/>
        </authorList>
    </citation>
    <scope>NUCLEOTIDE SEQUENCE [LARGE SCALE GENOMIC DNA]</scope>
    <source>
        <strain evidence="2 3">HYN0046</strain>
    </source>
</reference>
<dbReference type="RefSeq" id="WP_114898225.1">
    <property type="nucleotide sequence ID" value="NZ_CP031222.1"/>
</dbReference>
<keyword evidence="1" id="KW-0472">Membrane</keyword>
<evidence type="ECO:0000313" key="2">
    <source>
        <dbReference type="EMBL" id="AXI02115.1"/>
    </source>
</evidence>
<dbReference type="Proteomes" id="UP000253940">
    <property type="component" value="Chromosome"/>
</dbReference>
<accession>A0A345P4A6</accession>
<dbReference type="AlphaFoldDB" id="A0A345P4A6"/>
<dbReference type="Pfam" id="PF20567">
    <property type="entry name" value="DUF6776"/>
    <property type="match status" value="1"/>
</dbReference>
<protein>
    <submittedName>
        <fullName evidence="2">Uncharacterized protein</fullName>
    </submittedName>
</protein>
<dbReference type="OrthoDB" id="7056878at2"/>
<sequence>MNEQQSTQQPIQESLKAKWLKHGERERLLIATGILILVSGVSLGYFVGHRQGMSVVGASGSDLDSLKEQVQQQQLSITTLTDTLSKTVQERDIALTTSKGLTDTLAKNTADQALADSRLKAYRDRLLGFGGIALALQNVEIVPVSQNVFEYHIDLMQLRQKTSAARGTLAVRLLQGDTVVTVPVSTNINLTDFQRITGRWTMPSGFTPEFVEISANAGGQSLVQRFAWERGAPLKNMPLTATPDARTAKVVSTAS</sequence>
<feature type="transmembrane region" description="Helical" evidence="1">
    <location>
        <begin position="28"/>
        <end position="47"/>
    </location>
</feature>
<dbReference type="KEGG" id="mbah:HYN46_04125"/>